<keyword evidence="1" id="KW-0677">Repeat</keyword>
<reference evidence="3" key="1">
    <citation type="submission" date="2020-03" db="EMBL/GenBank/DDBJ databases">
        <title>Castanea mollissima Vanexum genome sequencing.</title>
        <authorList>
            <person name="Staton M."/>
        </authorList>
    </citation>
    <scope>NUCLEOTIDE SEQUENCE</scope>
    <source>
        <tissue evidence="3">Leaf</tissue>
    </source>
</reference>
<protein>
    <recommendedName>
        <fullName evidence="2">Disease resistance R13L4/SHOC-2-like LRR domain-containing protein</fullName>
    </recommendedName>
</protein>
<sequence length="363" mass="41038">MCKSRRISIHHANYLDISSNPCEPSNCRSLVSLGGVDTLKIPLDKSYLKPLCRSNKLVRVVELMNMGICCLIPNEIENLIHLKYLSIQSCRLHVIPDSICNLWNLEMLDMRNSTIKSKFLPKGIWKLQKLRHLYLNGSTCLPRTDNRVGLPNLQVLTGIVINQVIESLFAKAKFPSVRKLGLYSLGLTDSTKSGLLSSLLPFRHLQTLKTYRLNEFSRPISFELTLTKITIVCTGLSSGVMRVLSSLTNLRVLKLVGTINEGVSKMTVNCDENSFHQLEVFKMANVDVSEWTMGKGAMPSLQRLVIERCEFTEMPINKLWRLTALQDVEVLHPSPKLAMTLKRLQMRDGCKLQVYPPLDPTTN</sequence>
<accession>A0A8J4QX06</accession>
<dbReference type="Proteomes" id="UP000737018">
    <property type="component" value="Unassembled WGS sequence"/>
</dbReference>
<dbReference type="Pfam" id="PF23598">
    <property type="entry name" value="LRR_14"/>
    <property type="match status" value="1"/>
</dbReference>
<gene>
    <name evidence="3" type="ORF">CMV_014942</name>
</gene>
<dbReference type="OrthoDB" id="1478287at2759"/>
<dbReference type="InterPro" id="IPR032675">
    <property type="entry name" value="LRR_dom_sf"/>
</dbReference>
<evidence type="ECO:0000259" key="2">
    <source>
        <dbReference type="Pfam" id="PF23598"/>
    </source>
</evidence>
<dbReference type="InterPro" id="IPR055414">
    <property type="entry name" value="LRR_R13L4/SHOC2-like"/>
</dbReference>
<name>A0A8J4QX06_9ROSI</name>
<dbReference type="Gene3D" id="3.80.10.10">
    <property type="entry name" value="Ribonuclease Inhibitor"/>
    <property type="match status" value="2"/>
</dbReference>
<proteinExistence type="predicted"/>
<feature type="domain" description="Disease resistance R13L4/SHOC-2-like LRR" evidence="2">
    <location>
        <begin position="50"/>
        <end position="214"/>
    </location>
</feature>
<evidence type="ECO:0000313" key="4">
    <source>
        <dbReference type="Proteomes" id="UP000737018"/>
    </source>
</evidence>
<dbReference type="PANTHER" id="PTHR15140:SF37">
    <property type="entry name" value="UBIQUITIN-LIKE DOMAIN-CONTAINING PROTEIN"/>
    <property type="match status" value="1"/>
</dbReference>
<comment type="caution">
    <text evidence="3">The sequence shown here is derived from an EMBL/GenBank/DDBJ whole genome shotgun (WGS) entry which is preliminary data.</text>
</comment>
<evidence type="ECO:0000313" key="3">
    <source>
        <dbReference type="EMBL" id="KAF3960337.1"/>
    </source>
</evidence>
<dbReference type="SUPFAM" id="SSF52058">
    <property type="entry name" value="L domain-like"/>
    <property type="match status" value="1"/>
</dbReference>
<evidence type="ECO:0000256" key="1">
    <source>
        <dbReference type="ARBA" id="ARBA00022737"/>
    </source>
</evidence>
<organism evidence="3 4">
    <name type="scientific">Castanea mollissima</name>
    <name type="common">Chinese chestnut</name>
    <dbReference type="NCBI Taxonomy" id="60419"/>
    <lineage>
        <taxon>Eukaryota</taxon>
        <taxon>Viridiplantae</taxon>
        <taxon>Streptophyta</taxon>
        <taxon>Embryophyta</taxon>
        <taxon>Tracheophyta</taxon>
        <taxon>Spermatophyta</taxon>
        <taxon>Magnoliopsida</taxon>
        <taxon>eudicotyledons</taxon>
        <taxon>Gunneridae</taxon>
        <taxon>Pentapetalae</taxon>
        <taxon>rosids</taxon>
        <taxon>fabids</taxon>
        <taxon>Fagales</taxon>
        <taxon>Fagaceae</taxon>
        <taxon>Castanea</taxon>
    </lineage>
</organism>
<dbReference type="EMBL" id="JRKL02002127">
    <property type="protein sequence ID" value="KAF3960337.1"/>
    <property type="molecule type" value="Genomic_DNA"/>
</dbReference>
<dbReference type="AlphaFoldDB" id="A0A8J4QX06"/>
<dbReference type="PANTHER" id="PTHR15140">
    <property type="entry name" value="TUBULIN-SPECIFIC CHAPERONE E"/>
    <property type="match status" value="1"/>
</dbReference>
<keyword evidence="4" id="KW-1185">Reference proteome</keyword>